<dbReference type="VEuPathDB" id="FungiDB:PYU1_G009432"/>
<sequence length="171" mass="18989">RGRANAPELTTGQHRLEQIGRIHRAGSLASTQDQVHLIDKQDDLAIAVLHFLQHSLQALFKFAAVLGTGDQGSHIKTDDLTIERFRDISDHDSLGQSLNNRRFANTRLTDENWVVLGSSRQNADDATDLFITSNHRVDLASCREFNEVLSVFVERIVHLFRIAAGHGATAA</sequence>
<protein>
    <submittedName>
        <fullName evidence="1">Uncharacterized protein</fullName>
    </submittedName>
</protein>
<proteinExistence type="predicted"/>
<reference evidence="2" key="1">
    <citation type="journal article" date="2010" name="Genome Biol.">
        <title>Genome sequence of the necrotrophic plant pathogen Pythium ultimum reveals original pathogenicity mechanisms and effector repertoire.</title>
        <authorList>
            <person name="Levesque C.A."/>
            <person name="Brouwer H."/>
            <person name="Cano L."/>
            <person name="Hamilton J.P."/>
            <person name="Holt C."/>
            <person name="Huitema E."/>
            <person name="Raffaele S."/>
            <person name="Robideau G.P."/>
            <person name="Thines M."/>
            <person name="Win J."/>
            <person name="Zerillo M.M."/>
            <person name="Beakes G.W."/>
            <person name="Boore J.L."/>
            <person name="Busam D."/>
            <person name="Dumas B."/>
            <person name="Ferriera S."/>
            <person name="Fuerstenberg S.I."/>
            <person name="Gachon C.M."/>
            <person name="Gaulin E."/>
            <person name="Govers F."/>
            <person name="Grenville-Briggs L."/>
            <person name="Horner N."/>
            <person name="Hostetler J."/>
            <person name="Jiang R.H."/>
            <person name="Johnson J."/>
            <person name="Krajaejun T."/>
            <person name="Lin H."/>
            <person name="Meijer H.J."/>
            <person name="Moore B."/>
            <person name="Morris P."/>
            <person name="Phuntmart V."/>
            <person name="Puiu D."/>
            <person name="Shetty J."/>
            <person name="Stajich J.E."/>
            <person name="Tripathy S."/>
            <person name="Wawra S."/>
            <person name="van West P."/>
            <person name="Whitty B.R."/>
            <person name="Coutinho P.M."/>
            <person name="Henrissat B."/>
            <person name="Martin F."/>
            <person name="Thomas P.D."/>
            <person name="Tyler B.M."/>
            <person name="De Vries R.P."/>
            <person name="Kamoun S."/>
            <person name="Yandell M."/>
            <person name="Tisserat N."/>
            <person name="Buell C.R."/>
        </authorList>
    </citation>
    <scope>NUCLEOTIDE SEQUENCE</scope>
    <source>
        <strain evidence="2">DAOM:BR144</strain>
    </source>
</reference>
<keyword evidence="2" id="KW-1185">Reference proteome</keyword>
<dbReference type="EnsemblProtists" id="PYU1_T009450">
    <property type="protein sequence ID" value="PYU1_T009450"/>
    <property type="gene ID" value="PYU1_G009432"/>
</dbReference>
<evidence type="ECO:0000313" key="1">
    <source>
        <dbReference type="EnsemblProtists" id="PYU1_T009450"/>
    </source>
</evidence>
<dbReference type="AntiFam" id="ANF00007">
    <property type="entry name" value="Shadow ORF (opposite clpB)"/>
</dbReference>
<reference evidence="1" key="3">
    <citation type="submission" date="2015-02" db="UniProtKB">
        <authorList>
            <consortium name="EnsemblProtists"/>
        </authorList>
    </citation>
    <scope>IDENTIFICATION</scope>
    <source>
        <strain evidence="1">DAOM BR144</strain>
    </source>
</reference>
<accession>K3WWV2</accession>
<name>K3WWV2_GLOUD</name>
<organism evidence="1 2">
    <name type="scientific">Globisporangium ultimum (strain ATCC 200006 / CBS 805.95 / DAOM BR144)</name>
    <name type="common">Pythium ultimum</name>
    <dbReference type="NCBI Taxonomy" id="431595"/>
    <lineage>
        <taxon>Eukaryota</taxon>
        <taxon>Sar</taxon>
        <taxon>Stramenopiles</taxon>
        <taxon>Oomycota</taxon>
        <taxon>Peronosporomycetes</taxon>
        <taxon>Pythiales</taxon>
        <taxon>Pythiaceae</taxon>
        <taxon>Globisporangium</taxon>
    </lineage>
</organism>
<dbReference type="HOGENOM" id="CLU_128571_0_0_1"/>
<reference evidence="2" key="2">
    <citation type="submission" date="2010-04" db="EMBL/GenBank/DDBJ databases">
        <authorList>
            <person name="Buell R."/>
            <person name="Hamilton J."/>
            <person name="Hostetler J."/>
        </authorList>
    </citation>
    <scope>NUCLEOTIDE SEQUENCE [LARGE SCALE GENOMIC DNA]</scope>
    <source>
        <strain evidence="2">DAOM:BR144</strain>
    </source>
</reference>
<dbReference type="InParanoid" id="K3WWV2"/>
<dbReference type="Proteomes" id="UP000019132">
    <property type="component" value="Unassembled WGS sequence"/>
</dbReference>
<dbReference type="AlphaFoldDB" id="K3WWV2"/>
<dbReference type="EMBL" id="GL376622">
    <property type="status" value="NOT_ANNOTATED_CDS"/>
    <property type="molecule type" value="Genomic_DNA"/>
</dbReference>
<evidence type="ECO:0000313" key="2">
    <source>
        <dbReference type="Proteomes" id="UP000019132"/>
    </source>
</evidence>